<evidence type="ECO:0000256" key="1">
    <source>
        <dbReference type="ARBA" id="ARBA00022475"/>
    </source>
</evidence>
<keyword evidence="14" id="KW-1185">Reference proteome</keyword>
<dbReference type="CDD" id="cd03785">
    <property type="entry name" value="GT28_MurG"/>
    <property type="match status" value="1"/>
</dbReference>
<keyword evidence="7 10" id="KW-0472">Membrane</keyword>
<keyword evidence="2 10" id="KW-0132">Cell division</keyword>
<dbReference type="GO" id="GO:0051991">
    <property type="term" value="F:UDP-N-acetyl-D-glucosamine:N-acetylmuramoyl-L-alanyl-D-glutamyl-meso-2,6-diaminopimelyl-D-alanyl-D-alanine-diphosphoundecaprenol 4-beta-N-acetylglucosaminlytransferase activity"/>
    <property type="evidence" value="ECO:0007669"/>
    <property type="project" value="RHEA"/>
</dbReference>
<feature type="binding site" evidence="10">
    <location>
        <position position="286"/>
    </location>
    <ligand>
        <name>UDP-N-acetyl-alpha-D-glucosamine</name>
        <dbReference type="ChEBI" id="CHEBI:57705"/>
    </ligand>
</feature>
<dbReference type="UniPathway" id="UPA00219"/>
<evidence type="ECO:0000259" key="12">
    <source>
        <dbReference type="Pfam" id="PF04101"/>
    </source>
</evidence>
<dbReference type="Proteomes" id="UP000321764">
    <property type="component" value="Unassembled WGS sequence"/>
</dbReference>
<dbReference type="Pfam" id="PF03033">
    <property type="entry name" value="Glyco_transf_28"/>
    <property type="match status" value="1"/>
</dbReference>
<dbReference type="GO" id="GO:0005886">
    <property type="term" value="C:plasma membrane"/>
    <property type="evidence" value="ECO:0007669"/>
    <property type="project" value="UniProtKB-SubCell"/>
</dbReference>
<comment type="function">
    <text evidence="10">Cell wall formation. Catalyzes the transfer of a GlcNAc subunit on undecaprenyl-pyrophosphoryl-MurNAc-pentapeptide (lipid intermediate I) to form undecaprenyl-pyrophosphoryl-MurNAc-(pentapeptide)GlcNAc (lipid intermediate II).</text>
</comment>
<dbReference type="Pfam" id="PF04101">
    <property type="entry name" value="Glyco_tran_28_C"/>
    <property type="match status" value="1"/>
</dbReference>
<sequence length="358" mass="39090">MSKVMIMAGGTGGHIFPAAAVAEALVQAGYEVSWLGSKRGMEGKLVPNMGYQFCGLPVTAWHGGKLRKLIAPINLLRAFLACVAIFKQQKPAAVIGFGGYASAPGGVAAWLMKIPLILHEQNGVPGLTNKKLASKARTVLQAFPDTFEQDYAVVGNPVREAMCQFENPEQRQLGQSQQLKILVLGGSQGAQSINSLLPEALAKMSSLDAVDVWHQAGANKVADCQQAYQQNGVEAKVVEFIDDMAQAYQWCDLVIARSGAATVSELAAVGVYAILLPYPWHKDRQQFNNAMWLSKADAAEWYEHDDLNAEKLAERIDYWQQHRTELQAAAMNSWQLGVRDSASRILKVIQQILPEDKA</sequence>
<dbReference type="AlphaFoldDB" id="A0A5C8Z365"/>
<comment type="catalytic activity">
    <reaction evidence="10">
        <text>di-trans,octa-cis-undecaprenyl diphospho-N-acetyl-alpha-D-muramoyl-L-alanyl-D-glutamyl-meso-2,6-diaminopimeloyl-D-alanyl-D-alanine + UDP-N-acetyl-alpha-D-glucosamine = di-trans,octa-cis-undecaprenyl diphospho-[N-acetyl-alpha-D-glucosaminyl-(1-&gt;4)]-N-acetyl-alpha-D-muramoyl-L-alanyl-D-glutamyl-meso-2,6-diaminopimeloyl-D-alanyl-D-alanine + UDP + H(+)</text>
        <dbReference type="Rhea" id="RHEA:31227"/>
        <dbReference type="ChEBI" id="CHEBI:15378"/>
        <dbReference type="ChEBI" id="CHEBI:57705"/>
        <dbReference type="ChEBI" id="CHEBI:58223"/>
        <dbReference type="ChEBI" id="CHEBI:61387"/>
        <dbReference type="ChEBI" id="CHEBI:61388"/>
        <dbReference type="EC" id="2.4.1.227"/>
    </reaction>
</comment>
<dbReference type="RefSeq" id="WP_147714593.1">
    <property type="nucleotide sequence ID" value="NZ_VKAD01000002.1"/>
</dbReference>
<keyword evidence="9 10" id="KW-0961">Cell wall biogenesis/degradation</keyword>
<evidence type="ECO:0000256" key="8">
    <source>
        <dbReference type="ARBA" id="ARBA00023306"/>
    </source>
</evidence>
<evidence type="ECO:0000259" key="11">
    <source>
        <dbReference type="Pfam" id="PF03033"/>
    </source>
</evidence>
<dbReference type="PANTHER" id="PTHR21015">
    <property type="entry name" value="UDP-N-ACETYLGLUCOSAMINE--N-ACETYLMURAMYL-(PENTAPEPTIDE) PYROPHOSPHORYL-UNDECAPRENOL N-ACETYLGLUCOSAMINE TRANSFERASE 1"/>
    <property type="match status" value="1"/>
</dbReference>
<reference evidence="13 14" key="1">
    <citation type="submission" date="2019-07" db="EMBL/GenBank/DDBJ databases">
        <title>Reinekea sp. strain SSH23 genome sequencing and assembly.</title>
        <authorList>
            <person name="Kim I."/>
        </authorList>
    </citation>
    <scope>NUCLEOTIDE SEQUENCE [LARGE SCALE GENOMIC DNA]</scope>
    <source>
        <strain evidence="13 14">SSH23</strain>
    </source>
</reference>
<evidence type="ECO:0000313" key="13">
    <source>
        <dbReference type="EMBL" id="TXR51997.1"/>
    </source>
</evidence>
<dbReference type="GO" id="GO:0008360">
    <property type="term" value="P:regulation of cell shape"/>
    <property type="evidence" value="ECO:0007669"/>
    <property type="project" value="UniProtKB-KW"/>
</dbReference>
<name>A0A5C8Z365_9GAMM</name>
<keyword evidence="3 10" id="KW-0328">Glycosyltransferase</keyword>
<proteinExistence type="inferred from homology"/>
<evidence type="ECO:0000256" key="7">
    <source>
        <dbReference type="ARBA" id="ARBA00023136"/>
    </source>
</evidence>
<feature type="binding site" evidence="10">
    <location>
        <position position="241"/>
    </location>
    <ligand>
        <name>UDP-N-acetyl-alpha-D-glucosamine</name>
        <dbReference type="ChEBI" id="CHEBI:57705"/>
    </ligand>
</feature>
<evidence type="ECO:0000256" key="6">
    <source>
        <dbReference type="ARBA" id="ARBA00022984"/>
    </source>
</evidence>
<dbReference type="EMBL" id="VKAD01000002">
    <property type="protein sequence ID" value="TXR51997.1"/>
    <property type="molecule type" value="Genomic_DNA"/>
</dbReference>
<comment type="similarity">
    <text evidence="10">Belongs to the glycosyltransferase 28 family. MurG subfamily.</text>
</comment>
<gene>
    <name evidence="10 13" type="primary">murG</name>
    <name evidence="13" type="ORF">FME95_11295</name>
</gene>
<dbReference type="HAMAP" id="MF_00033">
    <property type="entry name" value="MurG"/>
    <property type="match status" value="1"/>
</dbReference>
<dbReference type="GO" id="GO:0009252">
    <property type="term" value="P:peptidoglycan biosynthetic process"/>
    <property type="evidence" value="ECO:0007669"/>
    <property type="project" value="UniProtKB-UniRule"/>
</dbReference>
<dbReference type="GO" id="GO:0071555">
    <property type="term" value="P:cell wall organization"/>
    <property type="evidence" value="ECO:0007669"/>
    <property type="project" value="UniProtKB-KW"/>
</dbReference>
<comment type="caution">
    <text evidence="10">Lacks conserved residue(s) required for the propagation of feature annotation.</text>
</comment>
<dbReference type="InterPro" id="IPR006009">
    <property type="entry name" value="GlcNAc_MurG"/>
</dbReference>
<feature type="binding site" evidence="10">
    <location>
        <begin position="11"/>
        <end position="13"/>
    </location>
    <ligand>
        <name>UDP-N-acetyl-alpha-D-glucosamine</name>
        <dbReference type="ChEBI" id="CHEBI:57705"/>
    </ligand>
</feature>
<dbReference type="NCBIfam" id="TIGR01133">
    <property type="entry name" value="murG"/>
    <property type="match status" value="1"/>
</dbReference>
<comment type="subcellular location">
    <subcellularLocation>
        <location evidence="10">Cell membrane</location>
        <topology evidence="10">Peripheral membrane protein</topology>
        <orientation evidence="10">Cytoplasmic side</orientation>
    </subcellularLocation>
</comment>
<keyword evidence="4 10" id="KW-0808">Transferase</keyword>
<evidence type="ECO:0000256" key="2">
    <source>
        <dbReference type="ARBA" id="ARBA00022618"/>
    </source>
</evidence>
<dbReference type="OrthoDB" id="9808936at2"/>
<dbReference type="PANTHER" id="PTHR21015:SF22">
    <property type="entry name" value="GLYCOSYLTRANSFERASE"/>
    <property type="match status" value="1"/>
</dbReference>
<feature type="domain" description="Glycosyl transferase family 28 C-terminal" evidence="12">
    <location>
        <begin position="181"/>
        <end position="344"/>
    </location>
</feature>
<feature type="binding site" evidence="10">
    <location>
        <position position="159"/>
    </location>
    <ligand>
        <name>UDP-N-acetyl-alpha-D-glucosamine</name>
        <dbReference type="ChEBI" id="CHEBI:57705"/>
    </ligand>
</feature>
<evidence type="ECO:0000256" key="5">
    <source>
        <dbReference type="ARBA" id="ARBA00022960"/>
    </source>
</evidence>
<keyword evidence="1 10" id="KW-1003">Cell membrane</keyword>
<evidence type="ECO:0000313" key="14">
    <source>
        <dbReference type="Proteomes" id="UP000321764"/>
    </source>
</evidence>
<comment type="caution">
    <text evidence="13">The sequence shown here is derived from an EMBL/GenBank/DDBJ whole genome shotgun (WGS) entry which is preliminary data.</text>
</comment>
<dbReference type="Gene3D" id="3.40.50.2000">
    <property type="entry name" value="Glycogen Phosphorylase B"/>
    <property type="match status" value="2"/>
</dbReference>
<dbReference type="GO" id="GO:0050511">
    <property type="term" value="F:undecaprenyldiphospho-muramoylpentapeptide beta-N-acetylglucosaminyltransferase activity"/>
    <property type="evidence" value="ECO:0007669"/>
    <property type="project" value="UniProtKB-UniRule"/>
</dbReference>
<feature type="domain" description="Glycosyltransferase family 28 N-terminal" evidence="11">
    <location>
        <begin position="4"/>
        <end position="140"/>
    </location>
</feature>
<evidence type="ECO:0000256" key="10">
    <source>
        <dbReference type="HAMAP-Rule" id="MF_00033"/>
    </source>
</evidence>
<feature type="binding site" evidence="10">
    <location>
        <position position="122"/>
    </location>
    <ligand>
        <name>UDP-N-acetyl-alpha-D-glucosamine</name>
        <dbReference type="ChEBI" id="CHEBI:57705"/>
    </ligand>
</feature>
<evidence type="ECO:0000256" key="3">
    <source>
        <dbReference type="ARBA" id="ARBA00022676"/>
    </source>
</evidence>
<dbReference type="SUPFAM" id="SSF53756">
    <property type="entry name" value="UDP-Glycosyltransferase/glycogen phosphorylase"/>
    <property type="match status" value="1"/>
</dbReference>
<keyword evidence="5 10" id="KW-0133">Cell shape</keyword>
<dbReference type="GO" id="GO:0005975">
    <property type="term" value="P:carbohydrate metabolic process"/>
    <property type="evidence" value="ECO:0007669"/>
    <property type="project" value="InterPro"/>
</dbReference>
<keyword evidence="6 10" id="KW-0573">Peptidoglycan synthesis</keyword>
<evidence type="ECO:0000256" key="4">
    <source>
        <dbReference type="ARBA" id="ARBA00022679"/>
    </source>
</evidence>
<dbReference type="EC" id="2.4.1.227" evidence="10"/>
<organism evidence="13 14">
    <name type="scientific">Reinekea thalattae</name>
    <dbReference type="NCBI Taxonomy" id="2593301"/>
    <lineage>
        <taxon>Bacteria</taxon>
        <taxon>Pseudomonadati</taxon>
        <taxon>Pseudomonadota</taxon>
        <taxon>Gammaproteobacteria</taxon>
        <taxon>Oceanospirillales</taxon>
        <taxon>Saccharospirillaceae</taxon>
        <taxon>Reinekea</taxon>
    </lineage>
</organism>
<evidence type="ECO:0000256" key="9">
    <source>
        <dbReference type="ARBA" id="ARBA00023316"/>
    </source>
</evidence>
<keyword evidence="8 10" id="KW-0131">Cell cycle</keyword>
<comment type="pathway">
    <text evidence="10">Cell wall biogenesis; peptidoglycan biosynthesis.</text>
</comment>
<feature type="binding site" evidence="10">
    <location>
        <position position="187"/>
    </location>
    <ligand>
        <name>UDP-N-acetyl-alpha-D-glucosamine</name>
        <dbReference type="ChEBI" id="CHEBI:57705"/>
    </ligand>
</feature>
<dbReference type="InterPro" id="IPR007235">
    <property type="entry name" value="Glyco_trans_28_C"/>
</dbReference>
<dbReference type="GO" id="GO:0051301">
    <property type="term" value="P:cell division"/>
    <property type="evidence" value="ECO:0007669"/>
    <property type="project" value="UniProtKB-KW"/>
</dbReference>
<dbReference type="InterPro" id="IPR004276">
    <property type="entry name" value="GlycoTrans_28_N"/>
</dbReference>
<protein>
    <recommendedName>
        <fullName evidence="10">UDP-N-acetylglucosamine--N-acetylmuramyl-(pentapeptide) pyrophosphoryl-undecaprenol N-acetylglucosamine transferase</fullName>
        <ecNumber evidence="10">2.4.1.227</ecNumber>
    </recommendedName>
    <alternativeName>
        <fullName evidence="10">Undecaprenyl-PP-MurNAc-pentapeptide-UDPGlcNAc GlcNAc transferase</fullName>
    </alternativeName>
</protein>
<accession>A0A5C8Z365</accession>